<evidence type="ECO:0000256" key="1">
    <source>
        <dbReference type="SAM" id="SignalP"/>
    </source>
</evidence>
<dbReference type="AlphaFoldDB" id="A0A2D0ALU5"/>
<organism evidence="2 3">
    <name type="scientific">Roseateles aquatilis</name>
    <dbReference type="NCBI Taxonomy" id="431061"/>
    <lineage>
        <taxon>Bacteria</taxon>
        <taxon>Pseudomonadati</taxon>
        <taxon>Pseudomonadota</taxon>
        <taxon>Betaproteobacteria</taxon>
        <taxon>Burkholderiales</taxon>
        <taxon>Sphaerotilaceae</taxon>
        <taxon>Roseateles</taxon>
    </lineage>
</organism>
<protein>
    <recommendedName>
        <fullName evidence="4">Type II and III secretion system protein</fullName>
    </recommendedName>
</protein>
<feature type="signal peptide" evidence="1">
    <location>
        <begin position="1"/>
        <end position="35"/>
    </location>
</feature>
<comment type="caution">
    <text evidence="2">The sequence shown here is derived from an EMBL/GenBank/DDBJ whole genome shotgun (WGS) entry which is preliminary data.</text>
</comment>
<reference evidence="2 3" key="1">
    <citation type="journal article" date="2008" name="Int. J. Syst. Evol. Microbiol.">
        <title>Description of Roseateles aquatilis sp. nov. and Roseateles terrae sp. nov., in the class Betaproteobacteria, and emended description of the genus Roseateles.</title>
        <authorList>
            <person name="Gomila M."/>
            <person name="Bowien B."/>
            <person name="Falsen E."/>
            <person name="Moore E.R."/>
            <person name="Lalucat J."/>
        </authorList>
    </citation>
    <scope>NUCLEOTIDE SEQUENCE [LARGE SCALE GENOMIC DNA]</scope>
    <source>
        <strain evidence="2 3">CCUG 48205</strain>
    </source>
</reference>
<sequence>MLPRMNAHRRFFPRAAMALTTAVLLAGSAVGPALAQGTRQNLLVELRWVEQELSAAAVSGVRDGGTVVSTGGSVSARGGVALSTENREQRLQMLPRMMVLNGSQASFTMTESTPVQWVDVAVDRQQGAQDRVVVVPRQGVAERVRGFSVKPNWPGGRSPVNVEVRAIDQAQNPPGSYGTSLPDAQQRPSTDVLSTVQAPLGAWVTIARTGSVATTAGRGVYSTRDAEVQKLRELQLRVELAP</sequence>
<keyword evidence="1" id="KW-0732">Signal</keyword>
<dbReference type="EMBL" id="NIOF01000023">
    <property type="protein sequence ID" value="OWQ83133.1"/>
    <property type="molecule type" value="Genomic_DNA"/>
</dbReference>
<evidence type="ECO:0000313" key="2">
    <source>
        <dbReference type="EMBL" id="OWQ83133.1"/>
    </source>
</evidence>
<dbReference type="Proteomes" id="UP000197468">
    <property type="component" value="Unassembled WGS sequence"/>
</dbReference>
<gene>
    <name evidence="2" type="ORF">CDN99_26965</name>
</gene>
<accession>A0A2D0ALU5</accession>
<name>A0A2D0ALU5_9BURK</name>
<evidence type="ECO:0008006" key="4">
    <source>
        <dbReference type="Google" id="ProtNLM"/>
    </source>
</evidence>
<proteinExistence type="predicted"/>
<feature type="chain" id="PRO_5012316320" description="Type II and III secretion system protein" evidence="1">
    <location>
        <begin position="36"/>
        <end position="242"/>
    </location>
</feature>
<keyword evidence="3" id="KW-1185">Reference proteome</keyword>
<evidence type="ECO:0000313" key="3">
    <source>
        <dbReference type="Proteomes" id="UP000197468"/>
    </source>
</evidence>